<accession>A0AAN6S6E7</accession>
<dbReference type="PROSITE" id="PS00624">
    <property type="entry name" value="GMC_OXRED_2"/>
    <property type="match status" value="1"/>
</dbReference>
<name>A0AAN6S6E7_9PEZI</name>
<dbReference type="InterPro" id="IPR036188">
    <property type="entry name" value="FAD/NAD-bd_sf"/>
</dbReference>
<keyword evidence="2" id="KW-0285">Flavoprotein</keyword>
<dbReference type="InterPro" id="IPR007867">
    <property type="entry name" value="GMC_OxRtase_C"/>
</dbReference>
<evidence type="ECO:0000259" key="3">
    <source>
        <dbReference type="PROSITE" id="PS00624"/>
    </source>
</evidence>
<dbReference type="EMBL" id="MU853770">
    <property type="protein sequence ID" value="KAK3942827.1"/>
    <property type="molecule type" value="Genomic_DNA"/>
</dbReference>
<sequence length="631" mass="67953">MAPSNDDSYDIVIVGGGTAGLVLASRLSENPNVQVLVLEAGDDMTDDPRVNTPAMWPMLINSAANWDFRTVPQEHLSGQEIQFSQGRVLGGSSSTNSFIWAPTSQKSIDGWTQHWSPVASDTATESGWNWGWSEFDKFVRKSCTLTTGDTATGDGPIQLSILNDSEPKDKETWTKVWTDTWSNLGYPTADPFSPNAKGAVRNFESIDPVHKQRSGAARAYLTAAVRERENLTVIANATVTKILFHELPPTEEVRSSHSGEHSANVTAHGVQYITKPGDTRVVQARREVILSAGTINSPRILELSGIGGAQLLKNLGIEPVVDNAAVGENLQNHVVIGLSFPLRSGGPHPETLDAFFRQDPAAVAAATQAYGKQTGPLASGGHVTSAQIPLPVEDKAEITEFLRKMNTENSRTDDTLGVFGSAHRKFVSSVLSPQAPGDEEQASATYITLAAYVSVEDWTSRVRPAGDWFSLAVVLSHPLSRGSVHITTADPEQAKGGGGLAIDPRYLSNPLDVEVLARHLRYVEGRLTRTEPLAGLIREDYNKGRFTDLEKAREYVRHTATGAHHHTSTCAMAPASGGGVVDQRLKVHGTTNLRVCDASVIPFAPRANTQAVVYGVAELAAHLIAADLRCD</sequence>
<dbReference type="GO" id="GO:0050660">
    <property type="term" value="F:flavin adenine dinucleotide binding"/>
    <property type="evidence" value="ECO:0007669"/>
    <property type="project" value="InterPro"/>
</dbReference>
<protein>
    <submittedName>
        <fullName evidence="4">L-sorbose 1-dehydrogenase</fullName>
    </submittedName>
</protein>
<evidence type="ECO:0000256" key="2">
    <source>
        <dbReference type="PIRSR" id="PIRSR000137-2"/>
    </source>
</evidence>
<dbReference type="InterPro" id="IPR000172">
    <property type="entry name" value="GMC_OxRdtase_N"/>
</dbReference>
<evidence type="ECO:0000313" key="4">
    <source>
        <dbReference type="EMBL" id="KAK3942827.1"/>
    </source>
</evidence>
<feature type="binding site" evidence="2">
    <location>
        <position position="88"/>
    </location>
    <ligand>
        <name>FAD</name>
        <dbReference type="ChEBI" id="CHEBI:57692"/>
    </ligand>
</feature>
<keyword evidence="2" id="KW-0274">FAD</keyword>
<dbReference type="Proteomes" id="UP001303473">
    <property type="component" value="Unassembled WGS sequence"/>
</dbReference>
<dbReference type="Gene3D" id="3.30.560.10">
    <property type="entry name" value="Glucose Oxidase, domain 3"/>
    <property type="match status" value="1"/>
</dbReference>
<dbReference type="Gene3D" id="3.50.50.60">
    <property type="entry name" value="FAD/NAD(P)-binding domain"/>
    <property type="match status" value="1"/>
</dbReference>
<dbReference type="Pfam" id="PF00732">
    <property type="entry name" value="GMC_oxred_N"/>
    <property type="match status" value="1"/>
</dbReference>
<feature type="binding site" evidence="2">
    <location>
        <position position="239"/>
    </location>
    <ligand>
        <name>FAD</name>
        <dbReference type="ChEBI" id="CHEBI:57692"/>
    </ligand>
</feature>
<comment type="caution">
    <text evidence="4">The sequence shown here is derived from an EMBL/GenBank/DDBJ whole genome shotgun (WGS) entry which is preliminary data.</text>
</comment>
<proteinExistence type="inferred from homology"/>
<evidence type="ECO:0000313" key="5">
    <source>
        <dbReference type="Proteomes" id="UP001303473"/>
    </source>
</evidence>
<dbReference type="PANTHER" id="PTHR11552:SF210">
    <property type="entry name" value="GLUCOSE-METHANOL-CHOLINE OXIDOREDUCTASE N-TERMINAL DOMAIN-CONTAINING PROTEIN-RELATED"/>
    <property type="match status" value="1"/>
</dbReference>
<dbReference type="GO" id="GO:0016614">
    <property type="term" value="F:oxidoreductase activity, acting on CH-OH group of donors"/>
    <property type="evidence" value="ECO:0007669"/>
    <property type="project" value="InterPro"/>
</dbReference>
<reference evidence="5" key="1">
    <citation type="journal article" date="2023" name="Mol. Phylogenet. Evol.">
        <title>Genome-scale phylogeny and comparative genomics of the fungal order Sordariales.</title>
        <authorList>
            <person name="Hensen N."/>
            <person name="Bonometti L."/>
            <person name="Westerberg I."/>
            <person name="Brannstrom I.O."/>
            <person name="Guillou S."/>
            <person name="Cros-Aarteil S."/>
            <person name="Calhoun S."/>
            <person name="Haridas S."/>
            <person name="Kuo A."/>
            <person name="Mondo S."/>
            <person name="Pangilinan J."/>
            <person name="Riley R."/>
            <person name="LaButti K."/>
            <person name="Andreopoulos B."/>
            <person name="Lipzen A."/>
            <person name="Chen C."/>
            <person name="Yan M."/>
            <person name="Daum C."/>
            <person name="Ng V."/>
            <person name="Clum A."/>
            <person name="Steindorff A."/>
            <person name="Ohm R.A."/>
            <person name="Martin F."/>
            <person name="Silar P."/>
            <person name="Natvig D.O."/>
            <person name="Lalanne C."/>
            <person name="Gautier V."/>
            <person name="Ament-Velasquez S.L."/>
            <person name="Kruys A."/>
            <person name="Hutchinson M.I."/>
            <person name="Powell A.J."/>
            <person name="Barry K."/>
            <person name="Miller A.N."/>
            <person name="Grigoriev I.V."/>
            <person name="Debuchy R."/>
            <person name="Gladieux P."/>
            <person name="Hiltunen Thoren M."/>
            <person name="Johannesson H."/>
        </authorList>
    </citation>
    <scope>NUCLEOTIDE SEQUENCE [LARGE SCALE GENOMIC DNA]</scope>
    <source>
        <strain evidence="5">CBS 340.73</strain>
    </source>
</reference>
<gene>
    <name evidence="4" type="ORF">QBC46DRAFT_57116</name>
</gene>
<dbReference type="Pfam" id="PF05199">
    <property type="entry name" value="GMC_oxred_C"/>
    <property type="match status" value="1"/>
</dbReference>
<feature type="domain" description="Glucose-methanol-choline oxidoreductase N-terminal" evidence="3">
    <location>
        <begin position="293"/>
        <end position="307"/>
    </location>
</feature>
<dbReference type="SUPFAM" id="SSF51905">
    <property type="entry name" value="FAD/NAD(P)-binding domain"/>
    <property type="match status" value="1"/>
</dbReference>
<dbReference type="SUPFAM" id="SSF54373">
    <property type="entry name" value="FAD-linked reductases, C-terminal domain"/>
    <property type="match status" value="1"/>
</dbReference>
<dbReference type="PIRSF" id="PIRSF000137">
    <property type="entry name" value="Alcohol_oxidase"/>
    <property type="match status" value="1"/>
</dbReference>
<dbReference type="AlphaFoldDB" id="A0AAN6S6E7"/>
<comment type="similarity">
    <text evidence="1">Belongs to the GMC oxidoreductase family.</text>
</comment>
<keyword evidence="5" id="KW-1185">Reference proteome</keyword>
<dbReference type="InterPro" id="IPR012132">
    <property type="entry name" value="GMC_OxRdtase"/>
</dbReference>
<comment type="cofactor">
    <cofactor evidence="2">
        <name>FAD</name>
        <dbReference type="ChEBI" id="CHEBI:57692"/>
    </cofactor>
</comment>
<dbReference type="PANTHER" id="PTHR11552">
    <property type="entry name" value="GLUCOSE-METHANOL-CHOLINE GMC OXIDOREDUCTASE"/>
    <property type="match status" value="1"/>
</dbReference>
<organism evidence="4 5">
    <name type="scientific">Diplogelasinospora grovesii</name>
    <dbReference type="NCBI Taxonomy" id="303347"/>
    <lineage>
        <taxon>Eukaryota</taxon>
        <taxon>Fungi</taxon>
        <taxon>Dikarya</taxon>
        <taxon>Ascomycota</taxon>
        <taxon>Pezizomycotina</taxon>
        <taxon>Sordariomycetes</taxon>
        <taxon>Sordariomycetidae</taxon>
        <taxon>Sordariales</taxon>
        <taxon>Diplogelasinosporaceae</taxon>
        <taxon>Diplogelasinospora</taxon>
    </lineage>
</organism>
<evidence type="ECO:0000256" key="1">
    <source>
        <dbReference type="ARBA" id="ARBA00010790"/>
    </source>
</evidence>